<protein>
    <recommendedName>
        <fullName evidence="2">Porin domain-containing protein</fullName>
    </recommendedName>
</protein>
<feature type="signal peptide" evidence="1">
    <location>
        <begin position="1"/>
        <end position="20"/>
    </location>
</feature>
<organism evidence="3 4">
    <name type="scientific">Sulfuricurvum kujiense</name>
    <dbReference type="NCBI Taxonomy" id="148813"/>
    <lineage>
        <taxon>Bacteria</taxon>
        <taxon>Pseudomonadati</taxon>
        <taxon>Campylobacterota</taxon>
        <taxon>Epsilonproteobacteria</taxon>
        <taxon>Campylobacterales</taxon>
        <taxon>Sulfurimonadaceae</taxon>
        <taxon>Sulfuricurvum</taxon>
    </lineage>
</organism>
<evidence type="ECO:0000259" key="2">
    <source>
        <dbReference type="Pfam" id="PF13609"/>
    </source>
</evidence>
<sequence length="454" mass="47105">MKLVKMSLAAAVLLGASAFALDNVKVSGDAKVNYSTNDSGTATNSDMFDQSNSAADTALRLGVTGDLLKGVSFGVTGYAVSTLGLENNLVANTWTSGHTNSVEDNSWISELWLASTMGKTTAKLGRMELDTPLAFSESWSVAKNTFDAAVLINQDLPDTTLVGAWVGKGNGVNALSPVAGIAYGEVAASKANGSAVGLDGYMAAGAKYTTFGEAGAYAAAIVNNSFKPLTAQAWYYDVASVADAYWLQADINCELVKGLKIGGQYAAIDPKGVVDSVTIDAGVGRAKDSSGYAFKLAYEGVPNLKVSAAFSDVDEDGVLNIANTATNNMVAAQSKLYTEAWWNYGYVGAPGAESWNVTAEYDAGFAKIGAYYTDVSIDNNGNAVVGVLNTVNASRADNTDMTEVAVTVSKSFGPLDATLAYISTDADDQNLNAAGTAGSGSQYNTVQAYLTLNF</sequence>
<dbReference type="SUPFAM" id="SSF56935">
    <property type="entry name" value="Porins"/>
    <property type="match status" value="1"/>
</dbReference>
<accession>A0A2D3WBH3</accession>
<feature type="chain" id="PRO_5013871355" description="Porin domain-containing protein" evidence="1">
    <location>
        <begin position="21"/>
        <end position="454"/>
    </location>
</feature>
<reference evidence="3 4" key="1">
    <citation type="journal article" date="2017" name="Front. Microbiol.">
        <title>Comparative Genomic Analysis of the Class Epsilonproteobacteria and Proposed Reclassification to Epsilonbacteraeota (phyl. nov.).</title>
        <authorList>
            <person name="Waite D.W."/>
            <person name="Vanwonterghem I."/>
            <person name="Rinke C."/>
            <person name="Parks D.H."/>
            <person name="Zhang Y."/>
            <person name="Takai K."/>
            <person name="Sievert S.M."/>
            <person name="Simon J."/>
            <person name="Campbell B.J."/>
            <person name="Hanson T.E."/>
            <person name="Woyke T."/>
            <person name="Klotz M.G."/>
            <person name="Hugenholtz P."/>
        </authorList>
    </citation>
    <scope>NUCLEOTIDE SEQUENCE [LARGE SCALE GENOMIC DNA]</scope>
    <source>
        <strain evidence="3">UBA12443</strain>
    </source>
</reference>
<feature type="domain" description="Porin" evidence="2">
    <location>
        <begin position="8"/>
        <end position="325"/>
    </location>
</feature>
<evidence type="ECO:0000313" key="4">
    <source>
        <dbReference type="Proteomes" id="UP000228859"/>
    </source>
</evidence>
<dbReference type="EMBL" id="DLUI01000071">
    <property type="protein sequence ID" value="DAB38662.1"/>
    <property type="molecule type" value="Genomic_DNA"/>
</dbReference>
<name>A0A2D3WBH3_9BACT</name>
<dbReference type="Gene3D" id="2.40.160.10">
    <property type="entry name" value="Porin"/>
    <property type="match status" value="1"/>
</dbReference>
<dbReference type="RefSeq" id="WP_294893580.1">
    <property type="nucleotide sequence ID" value="NZ_DLUI01000071.1"/>
</dbReference>
<dbReference type="Pfam" id="PF13609">
    <property type="entry name" value="Porin_4"/>
    <property type="match status" value="1"/>
</dbReference>
<gene>
    <name evidence="3" type="ORF">CFH83_05075</name>
</gene>
<comment type="caution">
    <text evidence="3">The sequence shown here is derived from an EMBL/GenBank/DDBJ whole genome shotgun (WGS) entry which is preliminary data.</text>
</comment>
<dbReference type="InterPro" id="IPR033900">
    <property type="entry name" value="Gram_neg_porin_domain"/>
</dbReference>
<evidence type="ECO:0000256" key="1">
    <source>
        <dbReference type="SAM" id="SignalP"/>
    </source>
</evidence>
<dbReference type="AlphaFoldDB" id="A0A2D3WBH3"/>
<dbReference type="Proteomes" id="UP000228859">
    <property type="component" value="Unassembled WGS sequence"/>
</dbReference>
<keyword evidence="1" id="KW-0732">Signal</keyword>
<dbReference type="InterPro" id="IPR023614">
    <property type="entry name" value="Porin_dom_sf"/>
</dbReference>
<evidence type="ECO:0000313" key="3">
    <source>
        <dbReference type="EMBL" id="DAB38662.1"/>
    </source>
</evidence>
<proteinExistence type="predicted"/>